<sequence>MDISRIRDGRLRAQLLTAPAADVVAAASHLLATQAQDFWAGRWALGVRSAGDPVLSQVDAAFASGELVRSWTQRGTVHIVPACDLPWILAVTGARQQRAAAGVLRGWGIGDDDLAAAERAVRPALAGGNRLTRSEFAEVIAATGVDPSSSRGNHVLTALAIRGVLALGEVVPRDGITRDQYLVSLDGLASPALVADPLVELWVRYIRAHGPASPADFSWWAGLPLRDAQVAASAADPRVAASDETRYSATDAAPAVDSPARTHHALAGWDEYFLSYADRTLSCDPGDLAAVGPTQNGLVRPILVADGIVRGTWSYSTAVGKTRHPPVVTLFEGAGDAAGFDAALRRVVTFTAG</sequence>
<dbReference type="RefSeq" id="WP_283714168.1">
    <property type="nucleotide sequence ID" value="NZ_JASJND010000001.1"/>
</dbReference>
<dbReference type="PANTHER" id="PTHR38479:SF2">
    <property type="entry name" value="WINGED HELIX DNA-BINDING DOMAIN-CONTAINING PROTEIN"/>
    <property type="match status" value="1"/>
</dbReference>
<keyword evidence="1" id="KW-0238">DNA-binding</keyword>
<reference evidence="1 2" key="1">
    <citation type="submission" date="2023-05" db="EMBL/GenBank/DDBJ databases">
        <title>Microbacterium dauci sp.nov., Isolated from Carrot Rhizosphere Soil.</title>
        <authorList>
            <person name="Xiao Z."/>
            <person name="Zheng J."/>
        </authorList>
    </citation>
    <scope>NUCLEOTIDE SEQUENCE [LARGE SCALE GENOMIC DNA]</scope>
    <source>
        <strain evidence="1 2">LX3-4</strain>
    </source>
</reference>
<protein>
    <submittedName>
        <fullName evidence="1">Winged helix DNA-binding domain-containing protein</fullName>
    </submittedName>
</protein>
<organism evidence="1 2">
    <name type="scientific">Microbacterium dauci</name>
    <dbReference type="NCBI Taxonomy" id="3048008"/>
    <lineage>
        <taxon>Bacteria</taxon>
        <taxon>Bacillati</taxon>
        <taxon>Actinomycetota</taxon>
        <taxon>Actinomycetes</taxon>
        <taxon>Micrococcales</taxon>
        <taxon>Microbacteriaceae</taxon>
        <taxon>Microbacterium</taxon>
    </lineage>
</organism>
<accession>A0ABT6ZB43</accession>
<dbReference type="Pfam" id="PF06224">
    <property type="entry name" value="AlkZ-like"/>
    <property type="match status" value="1"/>
</dbReference>
<dbReference type="Proteomes" id="UP001321481">
    <property type="component" value="Unassembled WGS sequence"/>
</dbReference>
<gene>
    <name evidence="1" type="ORF">QNI14_00180</name>
</gene>
<keyword evidence="2" id="KW-1185">Reference proteome</keyword>
<dbReference type="EMBL" id="JASJND010000001">
    <property type="protein sequence ID" value="MDJ1112862.1"/>
    <property type="molecule type" value="Genomic_DNA"/>
</dbReference>
<proteinExistence type="predicted"/>
<dbReference type="InterPro" id="IPR009351">
    <property type="entry name" value="AlkZ-like"/>
</dbReference>
<name>A0ABT6ZB43_9MICO</name>
<evidence type="ECO:0000313" key="1">
    <source>
        <dbReference type="EMBL" id="MDJ1112862.1"/>
    </source>
</evidence>
<dbReference type="GO" id="GO:0003677">
    <property type="term" value="F:DNA binding"/>
    <property type="evidence" value="ECO:0007669"/>
    <property type="project" value="UniProtKB-KW"/>
</dbReference>
<evidence type="ECO:0000313" key="2">
    <source>
        <dbReference type="Proteomes" id="UP001321481"/>
    </source>
</evidence>
<comment type="caution">
    <text evidence="1">The sequence shown here is derived from an EMBL/GenBank/DDBJ whole genome shotgun (WGS) entry which is preliminary data.</text>
</comment>
<dbReference type="PANTHER" id="PTHR38479">
    <property type="entry name" value="LMO0824 PROTEIN"/>
    <property type="match status" value="1"/>
</dbReference>